<protein>
    <submittedName>
        <fullName evidence="2">GIY-YIG superfamily endonuclease</fullName>
    </submittedName>
</protein>
<evidence type="ECO:0000313" key="3">
    <source>
        <dbReference type="Proteomes" id="UP001234216"/>
    </source>
</evidence>
<gene>
    <name evidence="2" type="ORF">QFZ22_009400</name>
</gene>
<feature type="region of interest" description="Disordered" evidence="1">
    <location>
        <begin position="153"/>
        <end position="172"/>
    </location>
</feature>
<comment type="caution">
    <text evidence="2">The sequence shown here is derived from an EMBL/GenBank/DDBJ whole genome shotgun (WGS) entry which is preliminary data.</text>
</comment>
<dbReference type="Proteomes" id="UP001234216">
    <property type="component" value="Unassembled WGS sequence"/>
</dbReference>
<evidence type="ECO:0000256" key="1">
    <source>
        <dbReference type="SAM" id="MobiDB-lite"/>
    </source>
</evidence>
<accession>A0AAW8FV55</accession>
<dbReference type="CDD" id="cd00719">
    <property type="entry name" value="GIY-YIG_SF"/>
    <property type="match status" value="1"/>
</dbReference>
<evidence type="ECO:0000313" key="2">
    <source>
        <dbReference type="EMBL" id="MDQ0913415.1"/>
    </source>
</evidence>
<dbReference type="EMBL" id="JAUSZV010000005">
    <property type="protein sequence ID" value="MDQ0913415.1"/>
    <property type="molecule type" value="Genomic_DNA"/>
</dbReference>
<reference evidence="2" key="1">
    <citation type="submission" date="2023-07" db="EMBL/GenBank/DDBJ databases">
        <title>Comparative genomics of wheat-associated soil bacteria to identify genetic determinants of phenazine resistance.</title>
        <authorList>
            <person name="Mouncey N."/>
        </authorList>
    </citation>
    <scope>NUCLEOTIDE SEQUENCE</scope>
    <source>
        <strain evidence="2">V4I22</strain>
    </source>
</reference>
<name>A0AAW8FV55_9ACTN</name>
<sequence length="172" mass="19131">MTDIDTQFLRSLFDEEGSLHTAGRTALYRLHGPEGLLYVGISTCPLTRIRTHLQQQPWGRRVIAIQVDYPDDAHAAEREAVQAERPLHNVVFNGTAPPPPPDRASRLRSELAAQQRRLEELEAAVPRSTTHLRLILRGITAAQTKVAKLAREVEEAEAAQHSPGRQTRGAKP</sequence>
<proteinExistence type="predicted"/>
<dbReference type="RefSeq" id="WP_306986360.1">
    <property type="nucleotide sequence ID" value="NZ_JAUSYQ010000002.1"/>
</dbReference>
<dbReference type="GO" id="GO:0004519">
    <property type="term" value="F:endonuclease activity"/>
    <property type="evidence" value="ECO:0007669"/>
    <property type="project" value="UniProtKB-KW"/>
</dbReference>
<keyword evidence="2" id="KW-0255">Endonuclease</keyword>
<dbReference type="AlphaFoldDB" id="A0AAW8FV55"/>
<organism evidence="2 3">
    <name type="scientific">Streptomyces canus</name>
    <dbReference type="NCBI Taxonomy" id="58343"/>
    <lineage>
        <taxon>Bacteria</taxon>
        <taxon>Bacillati</taxon>
        <taxon>Actinomycetota</taxon>
        <taxon>Actinomycetes</taxon>
        <taxon>Kitasatosporales</taxon>
        <taxon>Streptomycetaceae</taxon>
        <taxon>Streptomyces</taxon>
        <taxon>Streptomyces aurantiacus group</taxon>
    </lineage>
</organism>
<keyword evidence="2" id="KW-0540">Nuclease</keyword>
<keyword evidence="2" id="KW-0378">Hydrolase</keyword>